<dbReference type="Gene3D" id="3.40.50.1820">
    <property type="entry name" value="alpha/beta hydrolase"/>
    <property type="match status" value="1"/>
</dbReference>
<protein>
    <recommendedName>
        <fullName evidence="4">Alpha/beta hydrolase</fullName>
    </recommendedName>
</protein>
<proteinExistence type="predicted"/>
<keyword evidence="3" id="KW-1185">Reference proteome</keyword>
<dbReference type="Proteomes" id="UP000325161">
    <property type="component" value="Chromosome"/>
</dbReference>
<dbReference type="EMBL" id="CP043046">
    <property type="protein sequence ID" value="QEI09543.1"/>
    <property type="molecule type" value="Genomic_DNA"/>
</dbReference>
<dbReference type="KEGG" id="pacr:FXN63_24340"/>
<sequence>MLRSGAGALLLACAASSVNAATPAATPVLNDIADAYAISLGAKAGALNYFVSRRAPGSSDDTAVSALVAFHGHPRDAGRTLAAGELAARQAGRVADTLIVAPLFQVASPASERCQSAGVPAAQPGDALWTCSSWMAGGTAKGSSVTSFAALDQLLADLKRRWPRLQTVTVTGFSAGAQFVQRYIAFANPPAGLSVRYVVADPSSWLYFDDVRPAPQRNGQPVDWRSCTQTSGESACSYVFAAPATPQQCPDYASWKYGIADMPATLGRTASEARQRYAQADVAYLQGALDMGDGPGTAYRLLDKTCGAQLQGPYRLQRGLAYLAYDQHMLSPQKKRSLTVVPGCAHNVSCVFPSAEAAPVLFPTTGR</sequence>
<dbReference type="OrthoDB" id="1094867at2"/>
<dbReference type="InterPro" id="IPR029058">
    <property type="entry name" value="AB_hydrolase_fold"/>
</dbReference>
<evidence type="ECO:0000313" key="2">
    <source>
        <dbReference type="EMBL" id="QEI09543.1"/>
    </source>
</evidence>
<evidence type="ECO:0008006" key="4">
    <source>
        <dbReference type="Google" id="ProtNLM"/>
    </source>
</evidence>
<evidence type="ECO:0000256" key="1">
    <source>
        <dbReference type="SAM" id="SignalP"/>
    </source>
</evidence>
<gene>
    <name evidence="2" type="ORF">FXN63_24340</name>
</gene>
<dbReference type="PANTHER" id="PTHR35560:SF3">
    <property type="entry name" value="PEPTIDASE S9 PROLYL OLIGOPEPTIDASE CATALYTIC DOMAIN-CONTAINING PROTEIN"/>
    <property type="match status" value="1"/>
</dbReference>
<evidence type="ECO:0000313" key="3">
    <source>
        <dbReference type="Proteomes" id="UP000325161"/>
    </source>
</evidence>
<accession>A0A5C0B6U2</accession>
<keyword evidence="1" id="KW-0732">Signal</keyword>
<reference evidence="2 3" key="1">
    <citation type="submission" date="2019-08" db="EMBL/GenBank/DDBJ databases">
        <title>Amphibian skin-associated Pigmentiphaga: genome sequence and occurrence across geography and hosts.</title>
        <authorList>
            <person name="Bletz M.C."/>
            <person name="Bunk B."/>
            <person name="Sproeer C."/>
            <person name="Biwer P."/>
            <person name="Reiter S."/>
            <person name="Rabemananjara F.C.E."/>
            <person name="Schulz S."/>
            <person name="Overmann J."/>
            <person name="Vences M."/>
        </authorList>
    </citation>
    <scope>NUCLEOTIDE SEQUENCE [LARGE SCALE GENOMIC DNA]</scope>
    <source>
        <strain evidence="2 3">Mada1488</strain>
    </source>
</reference>
<feature type="signal peptide" evidence="1">
    <location>
        <begin position="1"/>
        <end position="20"/>
    </location>
</feature>
<dbReference type="PANTHER" id="PTHR35560">
    <property type="entry name" value="BLL0132 PROTEIN"/>
    <property type="match status" value="1"/>
</dbReference>
<dbReference type="SUPFAM" id="SSF53474">
    <property type="entry name" value="alpha/beta-Hydrolases"/>
    <property type="match status" value="1"/>
</dbReference>
<feature type="chain" id="PRO_5022721347" description="Alpha/beta hydrolase" evidence="1">
    <location>
        <begin position="21"/>
        <end position="367"/>
    </location>
</feature>
<dbReference type="AlphaFoldDB" id="A0A5C0B6U2"/>
<organism evidence="2 3">
    <name type="scientific">Pigmentiphaga aceris</name>
    <dbReference type="NCBI Taxonomy" id="1940612"/>
    <lineage>
        <taxon>Bacteria</taxon>
        <taxon>Pseudomonadati</taxon>
        <taxon>Pseudomonadota</taxon>
        <taxon>Betaproteobacteria</taxon>
        <taxon>Burkholderiales</taxon>
        <taxon>Alcaligenaceae</taxon>
        <taxon>Pigmentiphaga</taxon>
    </lineage>
</organism>
<name>A0A5C0B6U2_9BURK</name>